<sequence>MSDLYEQYREMAEALAKK</sequence>
<gene>
    <name evidence="1" type="ORF">KIPB_014636</name>
</gene>
<keyword evidence="2" id="KW-1185">Reference proteome</keyword>
<reference evidence="1 2" key="1">
    <citation type="journal article" date="2018" name="PLoS ONE">
        <title>The draft genome of Kipferlia bialata reveals reductive genome evolution in fornicate parasites.</title>
        <authorList>
            <person name="Tanifuji G."/>
            <person name="Takabayashi S."/>
            <person name="Kume K."/>
            <person name="Takagi M."/>
            <person name="Nakayama T."/>
            <person name="Kamikawa R."/>
            <person name="Inagaki Y."/>
            <person name="Hashimoto T."/>
        </authorList>
    </citation>
    <scope>NUCLEOTIDE SEQUENCE [LARGE SCALE GENOMIC DNA]</scope>
    <source>
        <strain evidence="1">NY0173</strain>
    </source>
</reference>
<comment type="caution">
    <text evidence="1">The sequence shown here is derived from an EMBL/GenBank/DDBJ whole genome shotgun (WGS) entry which is preliminary data.</text>
</comment>
<proteinExistence type="predicted"/>
<name>A0A391P2Z3_9EUKA</name>
<accession>A0A391P2Z3</accession>
<evidence type="ECO:0000313" key="1">
    <source>
        <dbReference type="EMBL" id="GCA64553.1"/>
    </source>
</evidence>
<dbReference type="Proteomes" id="UP000265618">
    <property type="component" value="Unassembled WGS sequence"/>
</dbReference>
<dbReference type="EMBL" id="BDIP01007648">
    <property type="protein sequence ID" value="GCA64553.1"/>
    <property type="molecule type" value="Genomic_DNA"/>
</dbReference>
<feature type="non-terminal residue" evidence="1">
    <location>
        <position position="18"/>
    </location>
</feature>
<dbReference type="AlphaFoldDB" id="A0A391P2Z3"/>
<evidence type="ECO:0000313" key="2">
    <source>
        <dbReference type="Proteomes" id="UP000265618"/>
    </source>
</evidence>
<organism evidence="1 2">
    <name type="scientific">Kipferlia bialata</name>
    <dbReference type="NCBI Taxonomy" id="797122"/>
    <lineage>
        <taxon>Eukaryota</taxon>
        <taxon>Metamonada</taxon>
        <taxon>Carpediemonas-like organisms</taxon>
        <taxon>Kipferlia</taxon>
    </lineage>
</organism>
<protein>
    <submittedName>
        <fullName evidence="1">Uncharacterized protein</fullName>
    </submittedName>
</protein>